<dbReference type="Proteomes" id="UP000788419">
    <property type="component" value="Unassembled WGS sequence"/>
</dbReference>
<sequence>MTSGRIRFAPALGLLLALAGTSAHAAALEPFTADYQAKYLGMQATGSMTLASEGNNRWKYSLNIRNQLGDLSQSTVFEEHQGQLRPLSSSDRAVALMKKKNVDAIYDWKSGQATWTGDVKPERRGPVKLQAGDMDALLINLAVARDLAAGKPLSYRMVDEGRVKQMQWEVIGKEPVTIGGASKEATKVVRRTDRREMYVWLVPGMPVPARVLQRENGMDTVDLTVRSVR</sequence>
<organism evidence="2 3">
    <name type="scientific">Pseudoxanthomonas daejeonensis</name>
    <dbReference type="NCBI Taxonomy" id="266062"/>
    <lineage>
        <taxon>Bacteria</taxon>
        <taxon>Pseudomonadati</taxon>
        <taxon>Pseudomonadota</taxon>
        <taxon>Gammaproteobacteria</taxon>
        <taxon>Lysobacterales</taxon>
        <taxon>Lysobacteraceae</taxon>
        <taxon>Pseudoxanthomonas</taxon>
    </lineage>
</organism>
<comment type="caution">
    <text evidence="2">The sequence shown here is derived from an EMBL/GenBank/DDBJ whole genome shotgun (WGS) entry which is preliminary data.</text>
</comment>
<protein>
    <recommendedName>
        <fullName evidence="4">DUF3108 domain-containing protein</fullName>
    </recommendedName>
</protein>
<dbReference type="Pfam" id="PF11306">
    <property type="entry name" value="DUF3108"/>
    <property type="match status" value="1"/>
</dbReference>
<dbReference type="RefSeq" id="WP_162410630.1">
    <property type="nucleotide sequence ID" value="NZ_PDWN01000010.1"/>
</dbReference>
<dbReference type="EMBL" id="PDWN01000010">
    <property type="protein sequence ID" value="KAF1693785.1"/>
    <property type="molecule type" value="Genomic_DNA"/>
</dbReference>
<evidence type="ECO:0000313" key="2">
    <source>
        <dbReference type="EMBL" id="KAF1693785.1"/>
    </source>
</evidence>
<accession>A0ABQ6Z5L8</accession>
<feature type="signal peptide" evidence="1">
    <location>
        <begin position="1"/>
        <end position="25"/>
    </location>
</feature>
<dbReference type="InterPro" id="IPR021457">
    <property type="entry name" value="DUF3108"/>
</dbReference>
<evidence type="ECO:0000313" key="3">
    <source>
        <dbReference type="Proteomes" id="UP000788419"/>
    </source>
</evidence>
<keyword evidence="1" id="KW-0732">Signal</keyword>
<proteinExistence type="predicted"/>
<keyword evidence="3" id="KW-1185">Reference proteome</keyword>
<evidence type="ECO:0008006" key="4">
    <source>
        <dbReference type="Google" id="ProtNLM"/>
    </source>
</evidence>
<reference evidence="2 3" key="1">
    <citation type="submission" date="2017-10" db="EMBL/GenBank/DDBJ databases">
        <title>Whole genome sequencing of members of genus Pseudoxanthomonas.</title>
        <authorList>
            <person name="Kumar S."/>
            <person name="Bansal K."/>
            <person name="Kaur A."/>
            <person name="Patil P."/>
            <person name="Sharma S."/>
            <person name="Patil P.B."/>
        </authorList>
    </citation>
    <scope>NUCLEOTIDE SEQUENCE [LARGE SCALE GENOMIC DNA]</scope>
    <source>
        <strain evidence="2 3">DSM 17801</strain>
    </source>
</reference>
<evidence type="ECO:0000256" key="1">
    <source>
        <dbReference type="SAM" id="SignalP"/>
    </source>
</evidence>
<gene>
    <name evidence="2" type="ORF">CSC65_10905</name>
</gene>
<feature type="chain" id="PRO_5047126135" description="DUF3108 domain-containing protein" evidence="1">
    <location>
        <begin position="26"/>
        <end position="229"/>
    </location>
</feature>
<name>A0ABQ6Z5L8_9GAMM</name>